<evidence type="ECO:0000256" key="2">
    <source>
        <dbReference type="ARBA" id="ARBA00023002"/>
    </source>
</evidence>
<proteinExistence type="inferred from homology"/>
<accession>A0A433D8W2</accession>
<evidence type="ECO:0000313" key="3">
    <source>
        <dbReference type="EMBL" id="RUP47318.1"/>
    </source>
</evidence>
<name>A0A433D8W2_9FUNG</name>
<keyword evidence="2" id="KW-0560">Oxidoreductase</keyword>
<sequence>KKKRKKKINTKSLHSIFIFTGEESVRVLVKHGAKIVFSARDLTAAEKVVAKIKAEIPSAEITYYKLDLSSLVSVKAFAEEVKTSGVQLNGLILNAGTMATPFGKTVDGFETQFGTNHVAHYLLTRLLIDNLVANDPARVVVLSSIAHARDIIRSYPSYLLSLLPFASPAADGVVFSDPNFTTRPYDKWEAYGQSKTANILFAYELNKLYASKGVEAFSVHPGGIRTPLQRHIDMEEFVSYGWVDAEGNLDPTVWKTVPKGAATQIWAISAPELKGKGGVYLEDVRVSSPTTEKAKDPKAAERLWSISEEYVKKYL</sequence>
<feature type="non-terminal residue" evidence="3">
    <location>
        <position position="1"/>
    </location>
</feature>
<dbReference type="PANTHER" id="PTHR24320:SF148">
    <property type="entry name" value="NAD(P)-BINDING ROSSMANN-FOLD SUPERFAMILY PROTEIN"/>
    <property type="match status" value="1"/>
</dbReference>
<dbReference type="EMBL" id="RBNI01004684">
    <property type="protein sequence ID" value="RUP47318.1"/>
    <property type="molecule type" value="Genomic_DNA"/>
</dbReference>
<keyword evidence="4" id="KW-1185">Reference proteome</keyword>
<dbReference type="GO" id="GO:0016491">
    <property type="term" value="F:oxidoreductase activity"/>
    <property type="evidence" value="ECO:0007669"/>
    <property type="project" value="UniProtKB-KW"/>
</dbReference>
<dbReference type="Gene3D" id="3.40.50.720">
    <property type="entry name" value="NAD(P)-binding Rossmann-like Domain"/>
    <property type="match status" value="1"/>
</dbReference>
<reference evidence="3 4" key="1">
    <citation type="journal article" date="2018" name="New Phytol.">
        <title>Phylogenomics of Endogonaceae and evolution of mycorrhizas within Mucoromycota.</title>
        <authorList>
            <person name="Chang Y."/>
            <person name="Desiro A."/>
            <person name="Na H."/>
            <person name="Sandor L."/>
            <person name="Lipzen A."/>
            <person name="Clum A."/>
            <person name="Barry K."/>
            <person name="Grigoriev I.V."/>
            <person name="Martin F.M."/>
            <person name="Stajich J.E."/>
            <person name="Smith M.E."/>
            <person name="Bonito G."/>
            <person name="Spatafora J.W."/>
        </authorList>
    </citation>
    <scope>NUCLEOTIDE SEQUENCE [LARGE SCALE GENOMIC DNA]</scope>
    <source>
        <strain evidence="3 4">GMNB39</strain>
    </source>
</reference>
<dbReference type="PANTHER" id="PTHR24320">
    <property type="entry name" value="RETINOL DEHYDROGENASE"/>
    <property type="match status" value="1"/>
</dbReference>
<dbReference type="SUPFAM" id="SSF51735">
    <property type="entry name" value="NAD(P)-binding Rossmann-fold domains"/>
    <property type="match status" value="1"/>
</dbReference>
<evidence type="ECO:0000256" key="1">
    <source>
        <dbReference type="ARBA" id="ARBA00006484"/>
    </source>
</evidence>
<dbReference type="Proteomes" id="UP000268093">
    <property type="component" value="Unassembled WGS sequence"/>
</dbReference>
<organism evidence="3 4">
    <name type="scientific">Jimgerdemannia flammicorona</name>
    <dbReference type="NCBI Taxonomy" id="994334"/>
    <lineage>
        <taxon>Eukaryota</taxon>
        <taxon>Fungi</taxon>
        <taxon>Fungi incertae sedis</taxon>
        <taxon>Mucoromycota</taxon>
        <taxon>Mucoromycotina</taxon>
        <taxon>Endogonomycetes</taxon>
        <taxon>Endogonales</taxon>
        <taxon>Endogonaceae</taxon>
        <taxon>Jimgerdemannia</taxon>
    </lineage>
</organism>
<comment type="similarity">
    <text evidence="1">Belongs to the short-chain dehydrogenases/reductases (SDR) family.</text>
</comment>
<dbReference type="AlphaFoldDB" id="A0A433D8W2"/>
<evidence type="ECO:0000313" key="4">
    <source>
        <dbReference type="Proteomes" id="UP000268093"/>
    </source>
</evidence>
<dbReference type="OrthoDB" id="191139at2759"/>
<gene>
    <name evidence="3" type="ORF">BC936DRAFT_145864</name>
</gene>
<protein>
    <submittedName>
        <fullName evidence="3">Oxidoreductase</fullName>
    </submittedName>
</protein>
<dbReference type="InterPro" id="IPR036291">
    <property type="entry name" value="NAD(P)-bd_dom_sf"/>
</dbReference>
<dbReference type="Pfam" id="PF00106">
    <property type="entry name" value="adh_short"/>
    <property type="match status" value="1"/>
</dbReference>
<dbReference type="InterPro" id="IPR002347">
    <property type="entry name" value="SDR_fam"/>
</dbReference>
<comment type="caution">
    <text evidence="3">The sequence shown here is derived from an EMBL/GenBank/DDBJ whole genome shotgun (WGS) entry which is preliminary data.</text>
</comment>